<dbReference type="Proteomes" id="UP000095280">
    <property type="component" value="Unplaced"/>
</dbReference>
<proteinExistence type="predicted"/>
<feature type="region of interest" description="Disordered" evidence="1">
    <location>
        <begin position="131"/>
        <end position="159"/>
    </location>
</feature>
<dbReference type="AlphaFoldDB" id="A0A1I8IXX4"/>
<name>A0A1I8IXX4_9PLAT</name>
<organism evidence="3 4">
    <name type="scientific">Macrostomum lignano</name>
    <dbReference type="NCBI Taxonomy" id="282301"/>
    <lineage>
        <taxon>Eukaryota</taxon>
        <taxon>Metazoa</taxon>
        <taxon>Spiralia</taxon>
        <taxon>Lophotrochozoa</taxon>
        <taxon>Platyhelminthes</taxon>
        <taxon>Rhabditophora</taxon>
        <taxon>Macrostomorpha</taxon>
        <taxon>Macrostomida</taxon>
        <taxon>Macrostomidae</taxon>
        <taxon>Macrostomum</taxon>
    </lineage>
</organism>
<protein>
    <submittedName>
        <fullName evidence="4">Secreted protein</fullName>
    </submittedName>
</protein>
<sequence length="380" mass="41339">SRRPKQSGGGSSGRRLSSSSRNAPDWLSVAALSLAHADEAAAVATAEAADATWRTNPWRHGAEEFGAEAERNISRQCQTRRRPEFETRWLTMSEGCRRRWAFTVAAVEGDGASWRLRLRCGGGCGLAVLRGGSASESSPTSSGRVGVAASRRQKATERPASRVDAAPATLVVAVVWVVVVVVVVVVVWWWWCLLPPPLQTESDHPDWLLQCADPPSKLLLWPVWLTWGGRSPARSAAALVWPATQARFQFPLIRQGRSANPGYSRPLRSPACIGRMFSIVSRRSSRPSCAVSIACTAAFVLLLTLVACGQPADSVSVNRAENPYMAAMFAKARPNCSFNQFMDSMAVRCRRHSDCCQPNICIMKRGAKTGHCCCSFPGEK</sequence>
<feature type="region of interest" description="Disordered" evidence="1">
    <location>
        <begin position="1"/>
        <end position="21"/>
    </location>
</feature>
<feature type="transmembrane region" description="Helical" evidence="2">
    <location>
        <begin position="168"/>
        <end position="191"/>
    </location>
</feature>
<evidence type="ECO:0000313" key="3">
    <source>
        <dbReference type="Proteomes" id="UP000095280"/>
    </source>
</evidence>
<evidence type="ECO:0000313" key="4">
    <source>
        <dbReference type="WBParaSite" id="maker-uti_cns_0036331-snap-gene-0.2-mRNA-1"/>
    </source>
</evidence>
<reference evidence="4" key="1">
    <citation type="submission" date="2016-11" db="UniProtKB">
        <authorList>
            <consortium name="WormBaseParasite"/>
        </authorList>
    </citation>
    <scope>IDENTIFICATION</scope>
</reference>
<dbReference type="WBParaSite" id="maker-uti_cns_0036331-snap-gene-0.2-mRNA-1">
    <property type="protein sequence ID" value="maker-uti_cns_0036331-snap-gene-0.2-mRNA-1"/>
    <property type="gene ID" value="maker-uti_cns_0036331-snap-gene-0.2"/>
</dbReference>
<evidence type="ECO:0000256" key="2">
    <source>
        <dbReference type="SAM" id="Phobius"/>
    </source>
</evidence>
<evidence type="ECO:0000256" key="1">
    <source>
        <dbReference type="SAM" id="MobiDB-lite"/>
    </source>
</evidence>
<keyword evidence="2" id="KW-0812">Transmembrane</keyword>
<keyword evidence="2" id="KW-1133">Transmembrane helix</keyword>
<keyword evidence="2" id="KW-0472">Membrane</keyword>
<accession>A0A1I8IXX4</accession>
<keyword evidence="3" id="KW-1185">Reference proteome</keyword>
<feature type="compositionally biased region" description="Low complexity" evidence="1">
    <location>
        <begin position="131"/>
        <end position="143"/>
    </location>
</feature>